<accession>A0A1G2R138</accession>
<evidence type="ECO:0000256" key="8">
    <source>
        <dbReference type="ARBA" id="ARBA00022691"/>
    </source>
</evidence>
<comment type="subcellular location">
    <subcellularLocation>
        <location evidence="1">Cytoplasm</location>
    </subcellularLocation>
</comment>
<evidence type="ECO:0000256" key="3">
    <source>
        <dbReference type="ARBA" id="ARBA00011890"/>
    </source>
</evidence>
<keyword evidence="7 12" id="KW-0808">Transferase</keyword>
<reference evidence="12 13" key="1">
    <citation type="journal article" date="2016" name="Nat. Commun.">
        <title>Thousands of microbial genomes shed light on interconnected biogeochemical processes in an aquifer system.</title>
        <authorList>
            <person name="Anantharaman K."/>
            <person name="Brown C.T."/>
            <person name="Hug L.A."/>
            <person name="Sharon I."/>
            <person name="Castelle C.J."/>
            <person name="Probst A.J."/>
            <person name="Thomas B.C."/>
            <person name="Singh A."/>
            <person name="Wilkins M.J."/>
            <person name="Karaoz U."/>
            <person name="Brodie E.L."/>
            <person name="Williams K.H."/>
            <person name="Hubbard S.S."/>
            <person name="Banfield J.F."/>
        </authorList>
    </citation>
    <scope>NUCLEOTIDE SEQUENCE [LARGE SCALE GENOMIC DNA]</scope>
</reference>
<proteinExistence type="inferred from homology"/>
<dbReference type="InterPro" id="IPR029063">
    <property type="entry name" value="SAM-dependent_MTases_sf"/>
</dbReference>
<evidence type="ECO:0000256" key="1">
    <source>
        <dbReference type="ARBA" id="ARBA00004496"/>
    </source>
</evidence>
<keyword evidence="8" id="KW-0949">S-adenosyl-L-methionine</keyword>
<dbReference type="PANTHER" id="PTHR11579">
    <property type="entry name" value="PROTEIN-L-ISOASPARTATE O-METHYLTRANSFERASE"/>
    <property type="match status" value="1"/>
</dbReference>
<dbReference type="STRING" id="1802451.A3C82_01880"/>
<keyword evidence="6 12" id="KW-0489">Methyltransferase</keyword>
<evidence type="ECO:0000256" key="10">
    <source>
        <dbReference type="ARBA" id="ARBA00031323"/>
    </source>
</evidence>
<sequence length="205" mass="22560">METAPPIKEPGKVTNPAILQAFASIRREDFVPQDVKPLASLNEALPIGYNQTISQPMVVGFMLELLEPKKGDHILDIGAGSGWTTALLSHIVGEKGKVIGLEIIPELAKFGKENVAKYSFIKKGIAKYLCQDANQGYPFEAPYDGILASASLPKKELPLAWREQVKTGGNIVVPIQESIWVFTKKSKTEFKEKEYPGFVFVPFVS</sequence>
<evidence type="ECO:0000256" key="4">
    <source>
        <dbReference type="ARBA" id="ARBA00013346"/>
    </source>
</evidence>
<dbReference type="PANTHER" id="PTHR11579:SF0">
    <property type="entry name" value="PROTEIN-L-ISOASPARTATE(D-ASPARTATE) O-METHYLTRANSFERASE"/>
    <property type="match status" value="1"/>
</dbReference>
<evidence type="ECO:0000256" key="7">
    <source>
        <dbReference type="ARBA" id="ARBA00022679"/>
    </source>
</evidence>
<keyword evidence="5" id="KW-0963">Cytoplasm</keyword>
<dbReference type="GO" id="GO:0032259">
    <property type="term" value="P:methylation"/>
    <property type="evidence" value="ECO:0007669"/>
    <property type="project" value="UniProtKB-KW"/>
</dbReference>
<comment type="caution">
    <text evidence="12">The sequence shown here is derived from an EMBL/GenBank/DDBJ whole genome shotgun (WGS) entry which is preliminary data.</text>
</comment>
<evidence type="ECO:0000256" key="9">
    <source>
        <dbReference type="ARBA" id="ARBA00030757"/>
    </source>
</evidence>
<evidence type="ECO:0000256" key="2">
    <source>
        <dbReference type="ARBA" id="ARBA00005369"/>
    </source>
</evidence>
<dbReference type="AlphaFoldDB" id="A0A1G2R138"/>
<dbReference type="GO" id="GO:0005737">
    <property type="term" value="C:cytoplasm"/>
    <property type="evidence" value="ECO:0007669"/>
    <property type="project" value="UniProtKB-SubCell"/>
</dbReference>
<evidence type="ECO:0000256" key="5">
    <source>
        <dbReference type="ARBA" id="ARBA00022490"/>
    </source>
</evidence>
<dbReference type="SUPFAM" id="SSF53335">
    <property type="entry name" value="S-adenosyl-L-methionine-dependent methyltransferases"/>
    <property type="match status" value="1"/>
</dbReference>
<dbReference type="GO" id="GO:0004719">
    <property type="term" value="F:protein-L-isoaspartate (D-aspartate) O-methyltransferase activity"/>
    <property type="evidence" value="ECO:0007669"/>
    <property type="project" value="UniProtKB-EC"/>
</dbReference>
<name>A0A1G2R138_9BACT</name>
<evidence type="ECO:0000256" key="6">
    <source>
        <dbReference type="ARBA" id="ARBA00022603"/>
    </source>
</evidence>
<dbReference type="EMBL" id="MHTW01000029">
    <property type="protein sequence ID" value="OHA66595.1"/>
    <property type="molecule type" value="Genomic_DNA"/>
</dbReference>
<gene>
    <name evidence="12" type="ORF">A3C82_01880</name>
</gene>
<evidence type="ECO:0000313" key="12">
    <source>
        <dbReference type="EMBL" id="OHA66595.1"/>
    </source>
</evidence>
<protein>
    <recommendedName>
        <fullName evidence="4">Protein-L-isoaspartate O-methyltransferase</fullName>
        <ecNumber evidence="3">2.1.1.77</ecNumber>
    </recommendedName>
    <alternativeName>
        <fullName evidence="11">L-isoaspartyl protein carboxyl methyltransferase</fullName>
    </alternativeName>
    <alternativeName>
        <fullName evidence="9">Protein L-isoaspartyl methyltransferase</fullName>
    </alternativeName>
    <alternativeName>
        <fullName evidence="10">Protein-beta-aspartate methyltransferase</fullName>
    </alternativeName>
</protein>
<dbReference type="Proteomes" id="UP000176901">
    <property type="component" value="Unassembled WGS sequence"/>
</dbReference>
<dbReference type="Pfam" id="PF01135">
    <property type="entry name" value="PCMT"/>
    <property type="match status" value="1"/>
</dbReference>
<evidence type="ECO:0000313" key="13">
    <source>
        <dbReference type="Proteomes" id="UP000176901"/>
    </source>
</evidence>
<comment type="similarity">
    <text evidence="2">Belongs to the methyltransferase superfamily. L-isoaspartyl/D-aspartyl protein methyltransferase family.</text>
</comment>
<dbReference type="InterPro" id="IPR000682">
    <property type="entry name" value="PCMT"/>
</dbReference>
<organism evidence="12 13">
    <name type="scientific">Candidatus Wildermuthbacteria bacterium RIFCSPHIGHO2_02_FULL_47_12</name>
    <dbReference type="NCBI Taxonomy" id="1802451"/>
    <lineage>
        <taxon>Bacteria</taxon>
        <taxon>Candidatus Wildermuthiibacteriota</taxon>
    </lineage>
</organism>
<dbReference type="EC" id="2.1.1.77" evidence="3"/>
<dbReference type="Gene3D" id="3.40.50.150">
    <property type="entry name" value="Vaccinia Virus protein VP39"/>
    <property type="match status" value="1"/>
</dbReference>
<dbReference type="CDD" id="cd02440">
    <property type="entry name" value="AdoMet_MTases"/>
    <property type="match status" value="1"/>
</dbReference>
<evidence type="ECO:0000256" key="11">
    <source>
        <dbReference type="ARBA" id="ARBA00031350"/>
    </source>
</evidence>